<feature type="transmembrane region" description="Helical" evidence="6">
    <location>
        <begin position="266"/>
        <end position="288"/>
    </location>
</feature>
<organism evidence="7 8">
    <name type="scientific">Ophiostoma piceae (strain UAMH 11346)</name>
    <name type="common">Sap stain fungus</name>
    <dbReference type="NCBI Taxonomy" id="1262450"/>
    <lineage>
        <taxon>Eukaryota</taxon>
        <taxon>Fungi</taxon>
        <taxon>Dikarya</taxon>
        <taxon>Ascomycota</taxon>
        <taxon>Pezizomycotina</taxon>
        <taxon>Sordariomycetes</taxon>
        <taxon>Sordariomycetidae</taxon>
        <taxon>Ophiostomatales</taxon>
        <taxon>Ophiostomataceae</taxon>
        <taxon>Ophiostoma</taxon>
    </lineage>
</organism>
<feature type="transmembrane region" description="Helical" evidence="6">
    <location>
        <begin position="425"/>
        <end position="446"/>
    </location>
</feature>
<keyword evidence="2" id="KW-0813">Transport</keyword>
<dbReference type="GO" id="GO:0022857">
    <property type="term" value="F:transmembrane transporter activity"/>
    <property type="evidence" value="ECO:0007669"/>
    <property type="project" value="InterPro"/>
</dbReference>
<dbReference type="InterPro" id="IPR036259">
    <property type="entry name" value="MFS_trans_sf"/>
</dbReference>
<dbReference type="OrthoDB" id="2985014at2759"/>
<proteinExistence type="predicted"/>
<evidence type="ECO:0000256" key="3">
    <source>
        <dbReference type="ARBA" id="ARBA00022692"/>
    </source>
</evidence>
<feature type="transmembrane region" description="Helical" evidence="6">
    <location>
        <begin position="196"/>
        <end position="216"/>
    </location>
</feature>
<dbReference type="Pfam" id="PF07690">
    <property type="entry name" value="MFS_1"/>
    <property type="match status" value="1"/>
</dbReference>
<feature type="transmembrane region" description="Helical" evidence="6">
    <location>
        <begin position="308"/>
        <end position="326"/>
    </location>
</feature>
<dbReference type="AlphaFoldDB" id="S3BLR1"/>
<dbReference type="GO" id="GO:0016020">
    <property type="term" value="C:membrane"/>
    <property type="evidence" value="ECO:0007669"/>
    <property type="project" value="UniProtKB-SubCell"/>
</dbReference>
<keyword evidence="8" id="KW-1185">Reference proteome</keyword>
<accession>S3BLR1</accession>
<protein>
    <submittedName>
        <fullName evidence="7">High-affinity nicotinic acid transporter</fullName>
    </submittedName>
</protein>
<comment type="subcellular location">
    <subcellularLocation>
        <location evidence="1">Membrane</location>
        <topology evidence="1">Multi-pass membrane protein</topology>
    </subcellularLocation>
</comment>
<name>S3BLR1_OPHP1</name>
<dbReference type="HOGENOM" id="CLU_001265_0_0_1"/>
<evidence type="ECO:0000313" key="8">
    <source>
        <dbReference type="Proteomes" id="UP000016923"/>
    </source>
</evidence>
<dbReference type="Gene3D" id="1.20.1250.20">
    <property type="entry name" value="MFS general substrate transporter like domains"/>
    <property type="match status" value="1"/>
</dbReference>
<evidence type="ECO:0000256" key="2">
    <source>
        <dbReference type="ARBA" id="ARBA00022448"/>
    </source>
</evidence>
<feature type="transmembrane region" description="Helical" evidence="6">
    <location>
        <begin position="359"/>
        <end position="380"/>
    </location>
</feature>
<evidence type="ECO:0000256" key="1">
    <source>
        <dbReference type="ARBA" id="ARBA00004141"/>
    </source>
</evidence>
<evidence type="ECO:0000256" key="4">
    <source>
        <dbReference type="ARBA" id="ARBA00022989"/>
    </source>
</evidence>
<evidence type="ECO:0000313" key="7">
    <source>
        <dbReference type="EMBL" id="EPE02174.1"/>
    </source>
</evidence>
<dbReference type="OMA" id="CYGISYM"/>
<feature type="transmembrane region" description="Helical" evidence="6">
    <location>
        <begin position="127"/>
        <end position="149"/>
    </location>
</feature>
<feature type="transmembrane region" description="Helical" evidence="6">
    <location>
        <begin position="333"/>
        <end position="353"/>
    </location>
</feature>
<dbReference type="PANTHER" id="PTHR43791:SF91">
    <property type="entry name" value="MAJOR FACILITATOR SUPERFAMILY (MFS) PROFILE DOMAIN-CONTAINING PROTEIN-RELATED"/>
    <property type="match status" value="1"/>
</dbReference>
<evidence type="ECO:0000256" key="5">
    <source>
        <dbReference type="ARBA" id="ARBA00023136"/>
    </source>
</evidence>
<reference evidence="7 8" key="1">
    <citation type="journal article" date="2013" name="BMC Genomics">
        <title>The genome and transcriptome of the pine saprophyte Ophiostoma piceae, and a comparison with the bark beetle-associated pine pathogen Grosmannia clavigera.</title>
        <authorList>
            <person name="Haridas S."/>
            <person name="Wang Y."/>
            <person name="Lim L."/>
            <person name="Massoumi Alamouti S."/>
            <person name="Jackman S."/>
            <person name="Docking R."/>
            <person name="Robertson G."/>
            <person name="Birol I."/>
            <person name="Bohlmann J."/>
            <person name="Breuil C."/>
        </authorList>
    </citation>
    <scope>NUCLEOTIDE SEQUENCE [LARGE SCALE GENOMIC DNA]</scope>
    <source>
        <strain evidence="7 8">UAMH 11346</strain>
    </source>
</reference>
<sequence length="503" mass="56974">MSKEVEPQVLSTHDVDVDASAAVPKPHVTRQSFEGRSRGPGVELRDDPEARVAFLETFSAEEERSILRKVDLRFCVLIGLMYLIKAIDVNNISNVKVLQVGQPSNILKELKMTADQYNWCGSINGLWALRFLLGMFEAGMFPGVMAQLSSWYRTDEVAKPVTWFFGIQALSPIVGSLLCYGISYMNEVRGISAWRWVYIIEGCVTILFSAVVFFLLPDYPKSSRTHKWLTEREREFIEARLPENAPLTSDPDFSRKEIRATLKSPLIWSFTLSQTLVNLGGYSLTWYLPTIITNLGFAALPKNQLLNIPPAFVAILGLIFSAWFISRAYIVRPAYIMIIMSGMVVCFVLFFTLKNRVGLYIACILGSLFYQSYFIPFWAWRSATLVGTTGTALTYGVQSGIAQLGGVVGPQLFQSRWAYNGYKNSFAIAASCIAAGWLANIWTWYLTRNTEYDVLRVQQKSIKARREGRTVFDDDIRIYRERQFYQGVHLHKDVVETKSSDSV</sequence>
<keyword evidence="5 6" id="KW-0472">Membrane</keyword>
<keyword evidence="4 6" id="KW-1133">Transmembrane helix</keyword>
<gene>
    <name evidence="7" type="ORF">F503_08481</name>
</gene>
<keyword evidence="3 6" id="KW-0812">Transmembrane</keyword>
<dbReference type="SUPFAM" id="SSF103473">
    <property type="entry name" value="MFS general substrate transporter"/>
    <property type="match status" value="1"/>
</dbReference>
<evidence type="ECO:0000256" key="6">
    <source>
        <dbReference type="SAM" id="Phobius"/>
    </source>
</evidence>
<dbReference type="eggNOG" id="KOG2533">
    <property type="taxonomic scope" value="Eukaryota"/>
</dbReference>
<dbReference type="EMBL" id="KE148185">
    <property type="protein sequence ID" value="EPE02174.1"/>
    <property type="molecule type" value="Genomic_DNA"/>
</dbReference>
<dbReference type="PANTHER" id="PTHR43791">
    <property type="entry name" value="PERMEASE-RELATED"/>
    <property type="match status" value="1"/>
</dbReference>
<feature type="transmembrane region" description="Helical" evidence="6">
    <location>
        <begin position="161"/>
        <end position="184"/>
    </location>
</feature>
<dbReference type="Proteomes" id="UP000016923">
    <property type="component" value="Unassembled WGS sequence"/>
</dbReference>
<dbReference type="InterPro" id="IPR011701">
    <property type="entry name" value="MFS"/>
</dbReference>
<dbReference type="VEuPathDB" id="FungiDB:F503_08481"/>